<dbReference type="InterPro" id="IPR019734">
    <property type="entry name" value="TPR_rpt"/>
</dbReference>
<dbReference type="Proteomes" id="UP000002630">
    <property type="component" value="Unassembled WGS sequence"/>
</dbReference>
<protein>
    <submittedName>
        <fullName evidence="3">Uncharacterized protein</fullName>
    </submittedName>
</protein>
<feature type="region of interest" description="Disordered" evidence="2">
    <location>
        <begin position="1"/>
        <end position="54"/>
    </location>
</feature>
<feature type="compositionally biased region" description="Basic and acidic residues" evidence="2">
    <location>
        <begin position="1"/>
        <end position="13"/>
    </location>
</feature>
<dbReference type="EMBL" id="FN649760">
    <property type="protein sequence ID" value="CBJ29128.1"/>
    <property type="molecule type" value="Genomic_DNA"/>
</dbReference>
<gene>
    <name evidence="3" type="ORF">Esi_0135_0021</name>
</gene>
<feature type="compositionally biased region" description="Polar residues" evidence="2">
    <location>
        <begin position="878"/>
        <end position="893"/>
    </location>
</feature>
<feature type="region of interest" description="Disordered" evidence="2">
    <location>
        <begin position="418"/>
        <end position="526"/>
    </location>
</feature>
<feature type="compositionally biased region" description="Basic and acidic residues" evidence="2">
    <location>
        <begin position="213"/>
        <end position="222"/>
    </location>
</feature>
<feature type="repeat" description="TPR" evidence="1">
    <location>
        <begin position="790"/>
        <end position="823"/>
    </location>
</feature>
<dbReference type="STRING" id="2880.D7FJM6"/>
<feature type="region of interest" description="Disordered" evidence="2">
    <location>
        <begin position="161"/>
        <end position="256"/>
    </location>
</feature>
<organism evidence="3 4">
    <name type="scientific">Ectocarpus siliculosus</name>
    <name type="common">Brown alga</name>
    <name type="synonym">Conferva siliculosa</name>
    <dbReference type="NCBI Taxonomy" id="2880"/>
    <lineage>
        <taxon>Eukaryota</taxon>
        <taxon>Sar</taxon>
        <taxon>Stramenopiles</taxon>
        <taxon>Ochrophyta</taxon>
        <taxon>PX clade</taxon>
        <taxon>Phaeophyceae</taxon>
        <taxon>Ectocarpales</taxon>
        <taxon>Ectocarpaceae</taxon>
        <taxon>Ectocarpus</taxon>
    </lineage>
</organism>
<keyword evidence="4" id="KW-1185">Reference proteome</keyword>
<dbReference type="InParanoid" id="D7FJM6"/>
<dbReference type="eggNOG" id="ENOG502QS4P">
    <property type="taxonomic scope" value="Eukaryota"/>
</dbReference>
<dbReference type="Gene3D" id="1.25.40.10">
    <property type="entry name" value="Tetratricopeptide repeat domain"/>
    <property type="match status" value="1"/>
</dbReference>
<dbReference type="OrthoDB" id="64915at2759"/>
<feature type="compositionally biased region" description="Gly residues" evidence="2">
    <location>
        <begin position="162"/>
        <end position="173"/>
    </location>
</feature>
<name>D7FJM6_ECTSI</name>
<accession>D7FJM6</accession>
<evidence type="ECO:0000313" key="3">
    <source>
        <dbReference type="EMBL" id="CBJ29128.1"/>
    </source>
</evidence>
<evidence type="ECO:0000313" key="4">
    <source>
        <dbReference type="Proteomes" id="UP000002630"/>
    </source>
</evidence>
<evidence type="ECO:0000256" key="1">
    <source>
        <dbReference type="PROSITE-ProRule" id="PRU00339"/>
    </source>
</evidence>
<dbReference type="PROSITE" id="PS50005">
    <property type="entry name" value="TPR"/>
    <property type="match status" value="1"/>
</dbReference>
<dbReference type="InterPro" id="IPR011990">
    <property type="entry name" value="TPR-like_helical_dom_sf"/>
</dbReference>
<dbReference type="SMART" id="SM00028">
    <property type="entry name" value="TPR"/>
    <property type="match status" value="1"/>
</dbReference>
<evidence type="ECO:0000256" key="2">
    <source>
        <dbReference type="SAM" id="MobiDB-lite"/>
    </source>
</evidence>
<dbReference type="AlphaFoldDB" id="D7FJM6"/>
<dbReference type="Pfam" id="PF00515">
    <property type="entry name" value="TPR_1"/>
    <property type="match status" value="1"/>
</dbReference>
<proteinExistence type="predicted"/>
<feature type="compositionally biased region" description="Low complexity" evidence="2">
    <location>
        <begin position="485"/>
        <end position="501"/>
    </location>
</feature>
<sequence>MRQDPLDQIHEPDGNLPTEIGPTGSDDARSQGSSHFQGSHAGGERGSPAPPPRPEVLFLEEAVPLRDSIMWKLQREYYTAHHVQCWEKMVVPCFVTSNSFIANAYARILVGFMRDWFLFSGRADQSEPLLILEIGAGHGKFSCLVLQHLLEMREFLPTLAPKGGGTRIEGQGGEVNAPGHSETSGGSGGTVGETADQDSRTATTDGATAVPDEGERRPEGAKRKGSAASRQESETVGDRSAGSSKAEDKGAQAWKGSEAADGLPFRYVVTDVAQGTLDYVRRHPSMQGFLKKGVLEVALLDAEDPSPPSTLLLQVSGQVVDLKSAKNPVATVCNYVFDSLLQDAFRLKGKTLYENRVTITATKPLPENLAELSLTALQGLGLQWEHRRHALTAERARAYYAGVATGTGLARDTQATTLKGEAVQGGDGGDAGTASPRRQASREDEDVPTDGGVQGGQGGVENAGDDGQEKGEDEAGRTSNSAPDSGATESGSTESGATKSGAKGDTAGTTSVLEGQDDAGAGNSTGAVVEENLPSARSPDSDFDDLLASYVDGAEEGDSGVFGKTGGSLLMPLGALRLLRHLSSLSGGRGLVLVGDKGYMKDEEMAGDRDPHIAYHGSLSCMVNLDALARYTHQRGGWSLSSPYMEGFKCQALAFGMEEEALQETRFAFEGSMQAFGPESFSMLQRAVKDEVSQPSLGLVVQLLRLSRLDPDVFMKFRTSVVDQVSSQELSPSVWEDLKKDTTAIAQHCYPLQQGKDVNFEAARLLMALKDFEAALVLFRRSDSVSGEHHVTCHNMGMSYFYLGRLREAKECFERSLELDETYEDSIRWLEHVQRSLAPPSVATPVAGSGARLGSVGTEPRDPATPSGGSAASSSSGRTPVSQLEGNLNTLSI</sequence>
<feature type="region of interest" description="Disordered" evidence="2">
    <location>
        <begin position="840"/>
        <end position="893"/>
    </location>
</feature>
<dbReference type="SUPFAM" id="SSF48452">
    <property type="entry name" value="TPR-like"/>
    <property type="match status" value="1"/>
</dbReference>
<reference evidence="3 4" key="1">
    <citation type="journal article" date="2010" name="Nature">
        <title>The Ectocarpus genome and the independent evolution of multicellularity in brown algae.</title>
        <authorList>
            <person name="Cock J.M."/>
            <person name="Sterck L."/>
            <person name="Rouze P."/>
            <person name="Scornet D."/>
            <person name="Allen A.E."/>
            <person name="Amoutzias G."/>
            <person name="Anthouard V."/>
            <person name="Artiguenave F."/>
            <person name="Aury J.M."/>
            <person name="Badger J.H."/>
            <person name="Beszteri B."/>
            <person name="Billiau K."/>
            <person name="Bonnet E."/>
            <person name="Bothwell J.H."/>
            <person name="Bowler C."/>
            <person name="Boyen C."/>
            <person name="Brownlee C."/>
            <person name="Carrano C.J."/>
            <person name="Charrier B."/>
            <person name="Cho G.Y."/>
            <person name="Coelho S.M."/>
            <person name="Collen J."/>
            <person name="Corre E."/>
            <person name="Da Silva C."/>
            <person name="Delage L."/>
            <person name="Delaroque N."/>
            <person name="Dittami S.M."/>
            <person name="Doulbeau S."/>
            <person name="Elias M."/>
            <person name="Farnham G."/>
            <person name="Gachon C.M."/>
            <person name="Gschloessl B."/>
            <person name="Heesch S."/>
            <person name="Jabbari K."/>
            <person name="Jubin C."/>
            <person name="Kawai H."/>
            <person name="Kimura K."/>
            <person name="Kloareg B."/>
            <person name="Kupper F.C."/>
            <person name="Lang D."/>
            <person name="Le Bail A."/>
            <person name="Leblanc C."/>
            <person name="Lerouge P."/>
            <person name="Lohr M."/>
            <person name="Lopez P.J."/>
            <person name="Martens C."/>
            <person name="Maumus F."/>
            <person name="Michel G."/>
            <person name="Miranda-Saavedra D."/>
            <person name="Morales J."/>
            <person name="Moreau H."/>
            <person name="Motomura T."/>
            <person name="Nagasato C."/>
            <person name="Napoli C.A."/>
            <person name="Nelson D.R."/>
            <person name="Nyvall-Collen P."/>
            <person name="Peters A.F."/>
            <person name="Pommier C."/>
            <person name="Potin P."/>
            <person name="Poulain J."/>
            <person name="Quesneville H."/>
            <person name="Read B."/>
            <person name="Rensing S.A."/>
            <person name="Ritter A."/>
            <person name="Rousvoal S."/>
            <person name="Samanta M."/>
            <person name="Samson G."/>
            <person name="Schroeder D.C."/>
            <person name="Segurens B."/>
            <person name="Strittmatter M."/>
            <person name="Tonon T."/>
            <person name="Tregear J.W."/>
            <person name="Valentin K."/>
            <person name="von Dassow P."/>
            <person name="Yamagishi T."/>
            <person name="Van de Peer Y."/>
            <person name="Wincker P."/>
        </authorList>
    </citation>
    <scope>NUCLEOTIDE SEQUENCE [LARGE SCALE GENOMIC DNA]</scope>
    <source>
        <strain evidence="4">Ec32 / CCAP1310/4</strain>
    </source>
</reference>
<feature type="compositionally biased region" description="Gly residues" evidence="2">
    <location>
        <begin position="452"/>
        <end position="461"/>
    </location>
</feature>
<keyword evidence="1" id="KW-0802">TPR repeat</keyword>
<feature type="compositionally biased region" description="Basic and acidic residues" evidence="2">
    <location>
        <begin position="467"/>
        <end position="476"/>
    </location>
</feature>
<feature type="compositionally biased region" description="Low complexity" evidence="2">
    <location>
        <begin position="867"/>
        <end position="877"/>
    </location>
</feature>